<keyword evidence="3" id="KW-1185">Reference proteome</keyword>
<accession>A0ABQ3ZKC0</accession>
<comment type="caution">
    <text evidence="2">The sequence shown here is derived from an EMBL/GenBank/DDBJ whole genome shotgun (WGS) entry which is preliminary data.</text>
</comment>
<evidence type="ECO:0000256" key="1">
    <source>
        <dbReference type="SAM" id="Phobius"/>
    </source>
</evidence>
<evidence type="ECO:0000313" key="2">
    <source>
        <dbReference type="EMBL" id="GIE19038.1"/>
    </source>
</evidence>
<sequence>MCLSVRGRGEVRTEQPIPAATWANSDARLRFGGVWAASASAGGRSGRMFRGQRGHFGTLGYSDAAVQAQAKKIAKKIAKRKPRKYVIGVGLAILLSSGAGYAAVHLYG</sequence>
<dbReference type="Proteomes" id="UP000603200">
    <property type="component" value="Unassembled WGS sequence"/>
</dbReference>
<keyword evidence="1" id="KW-1133">Transmembrane helix</keyword>
<evidence type="ECO:0000313" key="3">
    <source>
        <dbReference type="Proteomes" id="UP000603200"/>
    </source>
</evidence>
<keyword evidence="1" id="KW-0812">Transmembrane</keyword>
<name>A0ABQ3ZKC0_9ACTN</name>
<dbReference type="EMBL" id="BOMN01000025">
    <property type="protein sequence ID" value="GIE19038.1"/>
    <property type="molecule type" value="Genomic_DNA"/>
</dbReference>
<gene>
    <name evidence="2" type="ORF">Ahu01nite_021400</name>
</gene>
<protein>
    <submittedName>
        <fullName evidence="2">Uncharacterized protein</fullName>
    </submittedName>
</protein>
<keyword evidence="1" id="KW-0472">Membrane</keyword>
<proteinExistence type="predicted"/>
<feature type="transmembrane region" description="Helical" evidence="1">
    <location>
        <begin position="85"/>
        <end position="107"/>
    </location>
</feature>
<reference evidence="2 3" key="1">
    <citation type="submission" date="2021-01" db="EMBL/GenBank/DDBJ databases">
        <title>Whole genome shotgun sequence of Actinoplanes humidus NBRC 14915.</title>
        <authorList>
            <person name="Komaki H."/>
            <person name="Tamura T."/>
        </authorList>
    </citation>
    <scope>NUCLEOTIDE SEQUENCE [LARGE SCALE GENOMIC DNA]</scope>
    <source>
        <strain evidence="2 3">NBRC 14915</strain>
    </source>
</reference>
<organism evidence="2 3">
    <name type="scientific">Winogradskya humida</name>
    <dbReference type="NCBI Taxonomy" id="113566"/>
    <lineage>
        <taxon>Bacteria</taxon>
        <taxon>Bacillati</taxon>
        <taxon>Actinomycetota</taxon>
        <taxon>Actinomycetes</taxon>
        <taxon>Micromonosporales</taxon>
        <taxon>Micromonosporaceae</taxon>
        <taxon>Winogradskya</taxon>
    </lineage>
</organism>